<reference evidence="6 7" key="1">
    <citation type="submission" date="2019-07" db="EMBL/GenBank/DDBJ databases">
        <title>Novel species isolated from glacier.</title>
        <authorList>
            <person name="Liu Q."/>
            <person name="Xin Y.-H."/>
        </authorList>
    </citation>
    <scope>NUCLEOTIDE SEQUENCE [LARGE SCALE GENOMIC DNA]</scope>
    <source>
        <strain evidence="6 7">LB1R16</strain>
    </source>
</reference>
<dbReference type="PROSITE" id="PS51257">
    <property type="entry name" value="PROKAR_LIPOPROTEIN"/>
    <property type="match status" value="1"/>
</dbReference>
<keyword evidence="7" id="KW-1185">Reference proteome</keyword>
<dbReference type="InterPro" id="IPR030678">
    <property type="entry name" value="Peptide/Ni-bd"/>
</dbReference>
<dbReference type="OrthoDB" id="9803988at2"/>
<dbReference type="InterPro" id="IPR039424">
    <property type="entry name" value="SBP_5"/>
</dbReference>
<accession>A0A552UG09</accession>
<dbReference type="SUPFAM" id="SSF53850">
    <property type="entry name" value="Periplasmic binding protein-like II"/>
    <property type="match status" value="1"/>
</dbReference>
<sequence>MRAIAILGPALLLAACVGEPEAPAAVLRADVVGTFDDPASPPRVALTQSTQLGLVQFDGAGQVVPGLAASWRVVDGGRSLIFRLRPATWSDGRALKAGDVVAVFRRIMAPGSRNPLKPLLTGIDNAASVVGGRAPMSMLGVSAPLDNVVEIRLSSPDAGLLQLLALPQAAIVRSGSRPPSIGAFTVTDGAARPLQLRRNPRYFDAADVNLGGLALTAAPDPAAAIARFGRGETDLVTGDGIAGLGEARVLAPRGTLRIEPTWGLYGYQVNLKAGPMSDARVRRALAMAVDRDALVRGLFALPQLVPLVSLVPPDAGAGEPAVPDWAALDAAARRALAAQLIAAAGYGPDNPLRLRVSLPPGRDHAQIFDAVLRDWQMLGIVATAVERAPAAQRAAVARGDYDLAVVERSAPAPKPLFFLRPFTCAGSGGSYCNKGADALIDGARVMADEGARGEALAHAEAAMLADTPMIPLFVPVRWALVGKGVTGWTDNQGGQHPLGALSIEETRK</sequence>
<dbReference type="Gene3D" id="3.40.190.10">
    <property type="entry name" value="Periplasmic binding protein-like II"/>
    <property type="match status" value="1"/>
</dbReference>
<name>A0A552UG09_9SPHN</name>
<keyword evidence="3" id="KW-0813">Transport</keyword>
<dbReference type="Proteomes" id="UP000317894">
    <property type="component" value="Unassembled WGS sequence"/>
</dbReference>
<evidence type="ECO:0000256" key="1">
    <source>
        <dbReference type="ARBA" id="ARBA00004418"/>
    </source>
</evidence>
<dbReference type="PANTHER" id="PTHR30290:SF10">
    <property type="entry name" value="PERIPLASMIC OLIGOPEPTIDE-BINDING PROTEIN-RELATED"/>
    <property type="match status" value="1"/>
</dbReference>
<dbReference type="Pfam" id="PF00496">
    <property type="entry name" value="SBP_bac_5"/>
    <property type="match status" value="1"/>
</dbReference>
<comment type="subcellular location">
    <subcellularLocation>
        <location evidence="1">Periplasm</location>
    </subcellularLocation>
</comment>
<dbReference type="Gene3D" id="3.90.76.10">
    <property type="entry name" value="Dipeptide-binding Protein, Domain 1"/>
    <property type="match status" value="1"/>
</dbReference>
<proteinExistence type="inferred from homology"/>
<dbReference type="InterPro" id="IPR000914">
    <property type="entry name" value="SBP_5_dom"/>
</dbReference>
<gene>
    <name evidence="6" type="ORF">FMM06_02785</name>
</gene>
<evidence type="ECO:0000256" key="3">
    <source>
        <dbReference type="ARBA" id="ARBA00022448"/>
    </source>
</evidence>
<dbReference type="EMBL" id="VJWA01000001">
    <property type="protein sequence ID" value="TRW17144.1"/>
    <property type="molecule type" value="Genomic_DNA"/>
</dbReference>
<dbReference type="GO" id="GO:0015833">
    <property type="term" value="P:peptide transport"/>
    <property type="evidence" value="ECO:0007669"/>
    <property type="project" value="TreeGrafter"/>
</dbReference>
<protein>
    <recommendedName>
        <fullName evidence="5">Solute-binding protein family 5 domain-containing protein</fullName>
    </recommendedName>
</protein>
<comment type="caution">
    <text evidence="6">The sequence shown here is derived from an EMBL/GenBank/DDBJ whole genome shotgun (WGS) entry which is preliminary data.</text>
</comment>
<organism evidence="6 7">
    <name type="scientific">Glacieibacterium frigidum</name>
    <dbReference type="NCBI Taxonomy" id="2593303"/>
    <lineage>
        <taxon>Bacteria</taxon>
        <taxon>Pseudomonadati</taxon>
        <taxon>Pseudomonadota</taxon>
        <taxon>Alphaproteobacteria</taxon>
        <taxon>Sphingomonadales</taxon>
        <taxon>Sphingosinicellaceae</taxon>
        <taxon>Glacieibacterium</taxon>
    </lineage>
</organism>
<dbReference type="AlphaFoldDB" id="A0A552UG09"/>
<evidence type="ECO:0000313" key="7">
    <source>
        <dbReference type="Proteomes" id="UP000317894"/>
    </source>
</evidence>
<evidence type="ECO:0000259" key="5">
    <source>
        <dbReference type="Pfam" id="PF00496"/>
    </source>
</evidence>
<dbReference type="RefSeq" id="WP_143554689.1">
    <property type="nucleotide sequence ID" value="NZ_VJWA01000001.1"/>
</dbReference>
<evidence type="ECO:0000313" key="6">
    <source>
        <dbReference type="EMBL" id="TRW17144.1"/>
    </source>
</evidence>
<dbReference type="PIRSF" id="PIRSF002741">
    <property type="entry name" value="MppA"/>
    <property type="match status" value="1"/>
</dbReference>
<feature type="domain" description="Solute-binding protein family 5" evidence="5">
    <location>
        <begin position="62"/>
        <end position="426"/>
    </location>
</feature>
<evidence type="ECO:0000256" key="4">
    <source>
        <dbReference type="ARBA" id="ARBA00022729"/>
    </source>
</evidence>
<keyword evidence="4" id="KW-0732">Signal</keyword>
<dbReference type="Gene3D" id="3.10.105.10">
    <property type="entry name" value="Dipeptide-binding Protein, Domain 3"/>
    <property type="match status" value="1"/>
</dbReference>
<evidence type="ECO:0000256" key="2">
    <source>
        <dbReference type="ARBA" id="ARBA00005695"/>
    </source>
</evidence>
<dbReference type="PANTHER" id="PTHR30290">
    <property type="entry name" value="PERIPLASMIC BINDING COMPONENT OF ABC TRANSPORTER"/>
    <property type="match status" value="1"/>
</dbReference>
<comment type="similarity">
    <text evidence="2">Belongs to the bacterial solute-binding protein 5 family.</text>
</comment>
<dbReference type="GO" id="GO:1904680">
    <property type="term" value="F:peptide transmembrane transporter activity"/>
    <property type="evidence" value="ECO:0007669"/>
    <property type="project" value="TreeGrafter"/>
</dbReference>
<dbReference type="GO" id="GO:0043190">
    <property type="term" value="C:ATP-binding cassette (ABC) transporter complex"/>
    <property type="evidence" value="ECO:0007669"/>
    <property type="project" value="InterPro"/>
</dbReference>
<dbReference type="GO" id="GO:0030288">
    <property type="term" value="C:outer membrane-bounded periplasmic space"/>
    <property type="evidence" value="ECO:0007669"/>
    <property type="project" value="UniProtKB-ARBA"/>
</dbReference>